<reference evidence="2" key="1">
    <citation type="journal article" date="2019" name="Int. J. Syst. Evol. Microbiol.">
        <title>The Global Catalogue of Microorganisms (GCM) 10K type strain sequencing project: providing services to taxonomists for standard genome sequencing and annotation.</title>
        <authorList>
            <consortium name="The Broad Institute Genomics Platform"/>
            <consortium name="The Broad Institute Genome Sequencing Center for Infectious Disease"/>
            <person name="Wu L."/>
            <person name="Ma J."/>
        </authorList>
    </citation>
    <scope>NUCLEOTIDE SEQUENCE [LARGE SCALE GENOMIC DNA]</scope>
    <source>
        <strain evidence="2">NBRC 102520</strain>
    </source>
</reference>
<comment type="caution">
    <text evidence="1">The sequence shown here is derived from an EMBL/GenBank/DDBJ whole genome shotgun (WGS) entry which is preliminary data.</text>
</comment>
<accession>A0ABQ6B5I4</accession>
<evidence type="ECO:0000313" key="1">
    <source>
        <dbReference type="EMBL" id="GLR89637.1"/>
    </source>
</evidence>
<proteinExistence type="predicted"/>
<dbReference type="Proteomes" id="UP001156905">
    <property type="component" value="Unassembled WGS sequence"/>
</dbReference>
<sequence length="161" mass="17927">MKDDKDRLSCFDKAAATRTTAGVPSGPETANTKEIVTNFSPNDFKVVDPDDLHVAPGRLIGKPIEIRNVICLYARDGYRCIAARRRTMIAVVFAKSVDPAAERETLESNCGAIERIESPTCQRDIRIIPTDYCEDPLNAVAKRIVLRAEKLEIQPTSRPKR</sequence>
<evidence type="ECO:0000313" key="2">
    <source>
        <dbReference type="Proteomes" id="UP001156905"/>
    </source>
</evidence>
<protein>
    <submittedName>
        <fullName evidence="1">Uncharacterized protein</fullName>
    </submittedName>
</protein>
<organism evidence="1 2">
    <name type="scientific">Bradyrhizobium iriomotense</name>
    <dbReference type="NCBI Taxonomy" id="441950"/>
    <lineage>
        <taxon>Bacteria</taxon>
        <taxon>Pseudomonadati</taxon>
        <taxon>Pseudomonadota</taxon>
        <taxon>Alphaproteobacteria</taxon>
        <taxon>Hyphomicrobiales</taxon>
        <taxon>Nitrobacteraceae</taxon>
        <taxon>Bradyrhizobium</taxon>
    </lineage>
</organism>
<gene>
    <name evidence="1" type="ORF">GCM10007857_63510</name>
</gene>
<name>A0ABQ6B5I4_9BRAD</name>
<dbReference type="EMBL" id="BSOW01000027">
    <property type="protein sequence ID" value="GLR89637.1"/>
    <property type="molecule type" value="Genomic_DNA"/>
</dbReference>
<keyword evidence="2" id="KW-1185">Reference proteome</keyword>